<feature type="compositionally biased region" description="Basic and acidic residues" evidence="1">
    <location>
        <begin position="285"/>
        <end position="303"/>
    </location>
</feature>
<dbReference type="Proteomes" id="UP000886653">
    <property type="component" value="Unassembled WGS sequence"/>
</dbReference>
<protein>
    <submittedName>
        <fullName evidence="2">Uncharacterized protein</fullName>
    </submittedName>
</protein>
<comment type="caution">
    <text evidence="2">The sequence shown here is derived from an EMBL/GenBank/DDBJ whole genome shotgun (WGS) entry which is preliminary data.</text>
</comment>
<evidence type="ECO:0000313" key="3">
    <source>
        <dbReference type="Proteomes" id="UP000886653"/>
    </source>
</evidence>
<feature type="compositionally biased region" description="Low complexity" evidence="1">
    <location>
        <begin position="211"/>
        <end position="222"/>
    </location>
</feature>
<feature type="region of interest" description="Disordered" evidence="1">
    <location>
        <begin position="319"/>
        <end position="353"/>
    </location>
</feature>
<dbReference type="EMBL" id="MU167217">
    <property type="protein sequence ID" value="KAG0150719.1"/>
    <property type="molecule type" value="Genomic_DNA"/>
</dbReference>
<feature type="region of interest" description="Disordered" evidence="1">
    <location>
        <begin position="112"/>
        <end position="181"/>
    </location>
</feature>
<feature type="region of interest" description="Disordered" evidence="1">
    <location>
        <begin position="201"/>
        <end position="232"/>
    </location>
</feature>
<proteinExistence type="predicted"/>
<feature type="region of interest" description="Disordered" evidence="1">
    <location>
        <begin position="252"/>
        <end position="306"/>
    </location>
</feature>
<name>A0A9P6NRL8_9BASI</name>
<feature type="region of interest" description="Disordered" evidence="1">
    <location>
        <begin position="1"/>
        <end position="58"/>
    </location>
</feature>
<organism evidence="2 3">
    <name type="scientific">Cronartium quercuum f. sp. fusiforme G11</name>
    <dbReference type="NCBI Taxonomy" id="708437"/>
    <lineage>
        <taxon>Eukaryota</taxon>
        <taxon>Fungi</taxon>
        <taxon>Dikarya</taxon>
        <taxon>Basidiomycota</taxon>
        <taxon>Pucciniomycotina</taxon>
        <taxon>Pucciniomycetes</taxon>
        <taxon>Pucciniales</taxon>
        <taxon>Coleosporiaceae</taxon>
        <taxon>Cronartium</taxon>
    </lineage>
</organism>
<feature type="compositionally biased region" description="Polar residues" evidence="1">
    <location>
        <begin position="256"/>
        <end position="266"/>
    </location>
</feature>
<accession>A0A9P6NRL8</accession>
<sequence>MPTDGGYDSDLYCGHEQDNFSSSPLEYDNEVELERTPDIQSATSPKPSPGASPAPNEEYIVKTPSEWEGYNYLQHDQRDFREYAKLQYQQDLGFRLDETLPRPVEAQVKRLAMEATTQPQQPRQGQRRVEERIDKVISRAGQQAKPSRRSSLRQRAIGTSGPRLPSPTSSKTSGEESGKSKLKSIFDTIFDESKAEVTLRLQSPGWDDCQSSARSTSSPRSSTVRDPRAPEADVLLSDQLAIYPVLRMGRCESSTRRNSGQGSNANPDDHDRTKGDQYPPPPTLHPDRADPQRDSQLDDERHPHLGSSPLEQAQLLLAQRQETSSTTPITSSKPSQLLQPTSPRSQPVQRQTRQKLIVSVRHSDTTEAQSICEYADGDSGSASRRPTRSKQILQLGIVSTEAIKMISIKIKEK</sequence>
<evidence type="ECO:0000256" key="1">
    <source>
        <dbReference type="SAM" id="MobiDB-lite"/>
    </source>
</evidence>
<dbReference type="AlphaFoldDB" id="A0A9P6NRL8"/>
<feature type="compositionally biased region" description="Low complexity" evidence="1">
    <location>
        <begin position="319"/>
        <end position="335"/>
    </location>
</feature>
<feature type="compositionally biased region" description="Basic and acidic residues" evidence="1">
    <location>
        <begin position="127"/>
        <end position="137"/>
    </location>
</feature>
<reference evidence="2" key="1">
    <citation type="submission" date="2013-11" db="EMBL/GenBank/DDBJ databases">
        <title>Genome sequence of the fusiform rust pathogen reveals effectors for host alternation and coevolution with pine.</title>
        <authorList>
            <consortium name="DOE Joint Genome Institute"/>
            <person name="Smith K."/>
            <person name="Pendleton A."/>
            <person name="Kubisiak T."/>
            <person name="Anderson C."/>
            <person name="Salamov A."/>
            <person name="Aerts A."/>
            <person name="Riley R."/>
            <person name="Clum A."/>
            <person name="Lindquist E."/>
            <person name="Ence D."/>
            <person name="Campbell M."/>
            <person name="Kronenberg Z."/>
            <person name="Feau N."/>
            <person name="Dhillon B."/>
            <person name="Hamelin R."/>
            <person name="Burleigh J."/>
            <person name="Smith J."/>
            <person name="Yandell M."/>
            <person name="Nelson C."/>
            <person name="Grigoriev I."/>
            <person name="Davis J."/>
        </authorList>
    </citation>
    <scope>NUCLEOTIDE SEQUENCE</scope>
    <source>
        <strain evidence="2">G11</strain>
    </source>
</reference>
<evidence type="ECO:0000313" key="2">
    <source>
        <dbReference type="EMBL" id="KAG0150719.1"/>
    </source>
</evidence>
<gene>
    <name evidence="2" type="ORF">CROQUDRAFT_87547</name>
</gene>
<feature type="compositionally biased region" description="Polar residues" evidence="1">
    <location>
        <begin position="336"/>
        <end position="351"/>
    </location>
</feature>
<keyword evidence="3" id="KW-1185">Reference proteome</keyword>